<reference evidence="7" key="1">
    <citation type="submission" date="2022-09" db="EMBL/GenBank/DDBJ databases">
        <title>Aureispira anguillicida sp. nov., isolated from Leptocephalus of Japanese eel Anguilla japonica.</title>
        <authorList>
            <person name="Yuasa K."/>
            <person name="Mekata T."/>
            <person name="Ikunari K."/>
        </authorList>
    </citation>
    <scope>NUCLEOTIDE SEQUENCE</scope>
    <source>
        <strain evidence="7">EL160426</strain>
    </source>
</reference>
<dbReference type="NCBIfam" id="NF008725">
    <property type="entry name" value="PRK11727.1"/>
    <property type="match status" value="1"/>
</dbReference>
<dbReference type="AlphaFoldDB" id="A0A915YB59"/>
<evidence type="ECO:0000256" key="4">
    <source>
        <dbReference type="ARBA" id="ARBA00022679"/>
    </source>
</evidence>
<accession>A0A915YB59</accession>
<dbReference type="EC" id="2.1.1.181" evidence="6"/>
<dbReference type="InterPro" id="IPR029063">
    <property type="entry name" value="SAM-dependent_MTases_sf"/>
</dbReference>
<keyword evidence="3 6" id="KW-0489">Methyltransferase</keyword>
<evidence type="ECO:0000256" key="1">
    <source>
        <dbReference type="ARBA" id="ARBA00022490"/>
    </source>
</evidence>
<comment type="subcellular location">
    <subcellularLocation>
        <location evidence="6">Cytoplasm</location>
    </subcellularLocation>
</comment>
<dbReference type="GO" id="GO:0005737">
    <property type="term" value="C:cytoplasm"/>
    <property type="evidence" value="ECO:0007669"/>
    <property type="project" value="UniProtKB-SubCell"/>
</dbReference>
<name>A0A915YB59_9BACT</name>
<dbReference type="InterPro" id="IPR016909">
    <property type="entry name" value="rRNA_lsu_MeTfrase_F"/>
</dbReference>
<evidence type="ECO:0000256" key="6">
    <source>
        <dbReference type="HAMAP-Rule" id="MF_01848"/>
    </source>
</evidence>
<dbReference type="PIRSF" id="PIRSF029038">
    <property type="entry name" value="Mtase_YbiN_prd"/>
    <property type="match status" value="1"/>
</dbReference>
<dbReference type="SUPFAM" id="SSF53335">
    <property type="entry name" value="S-adenosyl-L-methionine-dependent methyltransferases"/>
    <property type="match status" value="1"/>
</dbReference>
<dbReference type="GO" id="GO:0070475">
    <property type="term" value="P:rRNA base methylation"/>
    <property type="evidence" value="ECO:0007669"/>
    <property type="project" value="TreeGrafter"/>
</dbReference>
<proteinExistence type="inferred from homology"/>
<comment type="similarity">
    <text evidence="6">Belongs to the methyltransferase superfamily. METTL16/RlmF family.</text>
</comment>
<evidence type="ECO:0000313" key="7">
    <source>
        <dbReference type="EMBL" id="BDS09845.1"/>
    </source>
</evidence>
<organism evidence="7 8">
    <name type="scientific">Aureispira anguillae</name>
    <dbReference type="NCBI Taxonomy" id="2864201"/>
    <lineage>
        <taxon>Bacteria</taxon>
        <taxon>Pseudomonadati</taxon>
        <taxon>Bacteroidota</taxon>
        <taxon>Saprospiria</taxon>
        <taxon>Saprospirales</taxon>
        <taxon>Saprospiraceae</taxon>
        <taxon>Aureispira</taxon>
    </lineage>
</organism>
<comment type="function">
    <text evidence="6">Specifically methylates the adenine in position 1618 of 23S rRNA.</text>
</comment>
<dbReference type="EMBL" id="AP026867">
    <property type="protein sequence ID" value="BDS09845.1"/>
    <property type="molecule type" value="Genomic_DNA"/>
</dbReference>
<protein>
    <recommendedName>
        <fullName evidence="6">Ribosomal RNA large subunit methyltransferase F</fullName>
        <ecNumber evidence="6">2.1.1.181</ecNumber>
    </recommendedName>
    <alternativeName>
        <fullName evidence="6">23S rRNA mA1618 methyltransferase</fullName>
    </alternativeName>
    <alternativeName>
        <fullName evidence="6">rRNA adenine N-6-methyltransferase</fullName>
    </alternativeName>
</protein>
<keyword evidence="4 6" id="KW-0808">Transferase</keyword>
<sequence>MAKKKHPSSKASLHPRNKHQGSYDFVKLIHAYPFLEDFVFINQYGHQTIDFFDPIAVKALNKALLKQYYSIDFWDIPENYLCPPIPGRVDYIHYVADLLASHNQGKIPKGKKIKVLDIGVGANCIYPLLGTQEYGWSFVGADINKTALASAHEIINNNKHLRNSIELRWQAQAQQLFKSIVRPKDYFDLSICNPPFHPSAQAAQEANLRKLKNLGQKESGKSSLNFGGQQEELWCEGGELQFVKTMILQSKTFANSIGWFTTLISKEIHLKPAYKCLKQVNAQQVKTIAMGQGNKKSRILAWTFF</sequence>
<gene>
    <name evidence="6" type="primary">rlmF</name>
    <name evidence="7" type="ORF">AsAng_0005500</name>
</gene>
<dbReference type="Gene3D" id="3.40.50.150">
    <property type="entry name" value="Vaccinia Virus protein VP39"/>
    <property type="match status" value="1"/>
</dbReference>
<dbReference type="PANTHER" id="PTHR13393">
    <property type="entry name" value="SAM-DEPENDENT METHYLTRANSFERASE"/>
    <property type="match status" value="1"/>
</dbReference>
<evidence type="ECO:0000256" key="2">
    <source>
        <dbReference type="ARBA" id="ARBA00022552"/>
    </source>
</evidence>
<keyword evidence="1 6" id="KW-0963">Cytoplasm</keyword>
<keyword evidence="2 6" id="KW-0698">rRNA processing</keyword>
<dbReference type="PANTHER" id="PTHR13393:SF0">
    <property type="entry name" value="RNA N6-ADENOSINE-METHYLTRANSFERASE METTL16"/>
    <property type="match status" value="1"/>
</dbReference>
<evidence type="ECO:0000313" key="8">
    <source>
        <dbReference type="Proteomes" id="UP001060919"/>
    </source>
</evidence>
<dbReference type="InterPro" id="IPR010286">
    <property type="entry name" value="METTL16/RlmF"/>
</dbReference>
<dbReference type="HAMAP" id="MF_01848">
    <property type="entry name" value="23SrRNA_methyltr_F"/>
    <property type="match status" value="1"/>
</dbReference>
<evidence type="ECO:0000256" key="3">
    <source>
        <dbReference type="ARBA" id="ARBA00022603"/>
    </source>
</evidence>
<dbReference type="RefSeq" id="WP_264791198.1">
    <property type="nucleotide sequence ID" value="NZ_AP026867.1"/>
</dbReference>
<evidence type="ECO:0000256" key="5">
    <source>
        <dbReference type="ARBA" id="ARBA00022691"/>
    </source>
</evidence>
<comment type="catalytic activity">
    <reaction evidence="6">
        <text>adenosine(1618) in 23S rRNA + S-adenosyl-L-methionine = N(6)-methyladenosine(1618) in 23S rRNA + S-adenosyl-L-homocysteine + H(+)</text>
        <dbReference type="Rhea" id="RHEA:16497"/>
        <dbReference type="Rhea" id="RHEA-COMP:10229"/>
        <dbReference type="Rhea" id="RHEA-COMP:10231"/>
        <dbReference type="ChEBI" id="CHEBI:15378"/>
        <dbReference type="ChEBI" id="CHEBI:57856"/>
        <dbReference type="ChEBI" id="CHEBI:59789"/>
        <dbReference type="ChEBI" id="CHEBI:74411"/>
        <dbReference type="ChEBI" id="CHEBI:74449"/>
        <dbReference type="EC" id="2.1.1.181"/>
    </reaction>
</comment>
<dbReference type="GO" id="GO:0052907">
    <property type="term" value="F:23S rRNA (adenine(1618)-N(6))-methyltransferase activity"/>
    <property type="evidence" value="ECO:0007669"/>
    <property type="project" value="UniProtKB-EC"/>
</dbReference>
<keyword evidence="8" id="KW-1185">Reference proteome</keyword>
<dbReference type="Pfam" id="PF05971">
    <property type="entry name" value="Methyltransf_10"/>
    <property type="match status" value="1"/>
</dbReference>
<dbReference type="Proteomes" id="UP001060919">
    <property type="component" value="Chromosome"/>
</dbReference>
<keyword evidence="5 6" id="KW-0949">S-adenosyl-L-methionine</keyword>
<dbReference type="KEGG" id="aup:AsAng_0005500"/>